<accession>A0A3M9MHU1</accession>
<dbReference type="AlphaFoldDB" id="A0A3M9MHU1"/>
<evidence type="ECO:0000313" key="2">
    <source>
        <dbReference type="Proteomes" id="UP000271678"/>
    </source>
</evidence>
<proteinExistence type="predicted"/>
<protein>
    <submittedName>
        <fullName evidence="1">Uncharacterized protein</fullName>
    </submittedName>
</protein>
<sequence length="131" mass="14376">MGDDYVAFGTFHYGAPEYPDDWVDGAPASPEDQSCAFCDAQDVTWVHPLDADKVEYRAWGKGYTLPSFWALCERCEQLYQAGADEDIVTVMSAAQANWTDDIDEAIRHLTSLGAKADISAAAERFACVAAR</sequence>
<keyword evidence="2" id="KW-1185">Reference proteome</keyword>
<gene>
    <name evidence="1" type="ORF">EFY87_00350</name>
</gene>
<dbReference type="EMBL" id="RJJQ01000001">
    <property type="protein sequence ID" value="RNI25140.1"/>
    <property type="molecule type" value="Genomic_DNA"/>
</dbReference>
<organism evidence="1 2">
    <name type="scientific">Flexivirga caeni</name>
    <dbReference type="NCBI Taxonomy" id="2294115"/>
    <lineage>
        <taxon>Bacteria</taxon>
        <taxon>Bacillati</taxon>
        <taxon>Actinomycetota</taxon>
        <taxon>Actinomycetes</taxon>
        <taxon>Micrococcales</taxon>
        <taxon>Dermacoccaceae</taxon>
        <taxon>Flexivirga</taxon>
    </lineage>
</organism>
<dbReference type="OrthoDB" id="9798201at2"/>
<reference evidence="1 2" key="1">
    <citation type="submission" date="2018-11" db="EMBL/GenBank/DDBJ databases">
        <title>Draft genome of Simplicispira Flexivirga sp. BO-16.</title>
        <authorList>
            <person name="Im W.T."/>
        </authorList>
    </citation>
    <scope>NUCLEOTIDE SEQUENCE [LARGE SCALE GENOMIC DNA]</scope>
    <source>
        <strain evidence="1 2">BO-16</strain>
    </source>
</reference>
<evidence type="ECO:0000313" key="1">
    <source>
        <dbReference type="EMBL" id="RNI25140.1"/>
    </source>
</evidence>
<dbReference type="RefSeq" id="WP_123269333.1">
    <property type="nucleotide sequence ID" value="NZ_RJJQ01000001.1"/>
</dbReference>
<name>A0A3M9MHU1_9MICO</name>
<comment type="caution">
    <text evidence="1">The sequence shown here is derived from an EMBL/GenBank/DDBJ whole genome shotgun (WGS) entry which is preliminary data.</text>
</comment>
<dbReference type="Proteomes" id="UP000271678">
    <property type="component" value="Unassembled WGS sequence"/>
</dbReference>